<evidence type="ECO:0000259" key="1">
    <source>
        <dbReference type="PROSITE" id="PS50041"/>
    </source>
</evidence>
<organism evidence="2 3">
    <name type="scientific">Elysia marginata</name>
    <dbReference type="NCBI Taxonomy" id="1093978"/>
    <lineage>
        <taxon>Eukaryota</taxon>
        <taxon>Metazoa</taxon>
        <taxon>Spiralia</taxon>
        <taxon>Lophotrochozoa</taxon>
        <taxon>Mollusca</taxon>
        <taxon>Gastropoda</taxon>
        <taxon>Heterobranchia</taxon>
        <taxon>Euthyneura</taxon>
        <taxon>Panpulmonata</taxon>
        <taxon>Sacoglossa</taxon>
        <taxon>Placobranchoidea</taxon>
        <taxon>Plakobranchidae</taxon>
        <taxon>Elysia</taxon>
    </lineage>
</organism>
<dbReference type="InterPro" id="IPR016187">
    <property type="entry name" value="CTDL_fold"/>
</dbReference>
<name>A0AAV4IZP4_9GAST</name>
<keyword evidence="2" id="KW-0675">Receptor</keyword>
<dbReference type="AlphaFoldDB" id="A0AAV4IZP4"/>
<dbReference type="InterPro" id="IPR016186">
    <property type="entry name" value="C-type_lectin-like/link_sf"/>
</dbReference>
<evidence type="ECO:0000313" key="3">
    <source>
        <dbReference type="Proteomes" id="UP000762676"/>
    </source>
</evidence>
<feature type="domain" description="C-type lectin" evidence="1">
    <location>
        <begin position="47"/>
        <end position="125"/>
    </location>
</feature>
<dbReference type="SMART" id="SM00034">
    <property type="entry name" value="CLECT"/>
    <property type="match status" value="1"/>
</dbReference>
<gene>
    <name evidence="2" type="ORF">ElyMa_001413300</name>
</gene>
<comment type="caution">
    <text evidence="2">The sequence shown here is derived from an EMBL/GenBank/DDBJ whole genome shotgun (WGS) entry which is preliminary data.</text>
</comment>
<evidence type="ECO:0000313" key="2">
    <source>
        <dbReference type="EMBL" id="GFS14031.1"/>
    </source>
</evidence>
<dbReference type="PROSITE" id="PS50041">
    <property type="entry name" value="C_TYPE_LECTIN_2"/>
    <property type="match status" value="2"/>
</dbReference>
<dbReference type="SUPFAM" id="SSF56436">
    <property type="entry name" value="C-type lectin-like"/>
    <property type="match status" value="2"/>
</dbReference>
<proteinExistence type="predicted"/>
<sequence length="254" mass="30018">MLDGCLDFQRPHGPVNFEVIYGTALWCKERLRTPLPVTIYRHGPTRLKSVIVHNHQRAYIGLRRPKDDVKFYWLDDKEPAAFTNLDYDRVPTRSEFDGHVCGVVEHNSVAWGVTNCRQAISYICEKRPIELCPPGWTLNWLSGTCIKVVNWGANWYRARQYCQKRGGDLVWIDNSFQDIFLKDQISRHRSKWYFIGLRDKYKNGTFFWLDNDKERVRCACLIHHWSLTNSTIIDFTKRSYIEGVFDTTDIFYPR</sequence>
<dbReference type="InterPro" id="IPR001304">
    <property type="entry name" value="C-type_lectin-like"/>
</dbReference>
<dbReference type="InterPro" id="IPR050111">
    <property type="entry name" value="C-type_lectin/snaclec_domain"/>
</dbReference>
<dbReference type="Proteomes" id="UP000762676">
    <property type="component" value="Unassembled WGS sequence"/>
</dbReference>
<protein>
    <submittedName>
        <fullName evidence="2">Macrophage mannose receptor 1</fullName>
    </submittedName>
</protein>
<feature type="domain" description="C-type lectin" evidence="1">
    <location>
        <begin position="141"/>
        <end position="225"/>
    </location>
</feature>
<keyword evidence="3" id="KW-1185">Reference proteome</keyword>
<dbReference type="EMBL" id="BMAT01002778">
    <property type="protein sequence ID" value="GFS14031.1"/>
    <property type="molecule type" value="Genomic_DNA"/>
</dbReference>
<dbReference type="CDD" id="cd00037">
    <property type="entry name" value="CLECT"/>
    <property type="match status" value="2"/>
</dbReference>
<reference evidence="2 3" key="1">
    <citation type="journal article" date="2021" name="Elife">
        <title>Chloroplast acquisition without the gene transfer in kleptoplastic sea slugs, Plakobranchus ocellatus.</title>
        <authorList>
            <person name="Maeda T."/>
            <person name="Takahashi S."/>
            <person name="Yoshida T."/>
            <person name="Shimamura S."/>
            <person name="Takaki Y."/>
            <person name="Nagai Y."/>
            <person name="Toyoda A."/>
            <person name="Suzuki Y."/>
            <person name="Arimoto A."/>
            <person name="Ishii H."/>
            <person name="Satoh N."/>
            <person name="Nishiyama T."/>
            <person name="Hasebe M."/>
            <person name="Maruyama T."/>
            <person name="Minagawa J."/>
            <person name="Obokata J."/>
            <person name="Shigenobu S."/>
        </authorList>
    </citation>
    <scope>NUCLEOTIDE SEQUENCE [LARGE SCALE GENOMIC DNA]</scope>
</reference>
<dbReference type="Pfam" id="PF00059">
    <property type="entry name" value="Lectin_C"/>
    <property type="match status" value="1"/>
</dbReference>
<dbReference type="PANTHER" id="PTHR22803">
    <property type="entry name" value="MANNOSE, PHOSPHOLIPASE, LECTIN RECEPTOR RELATED"/>
    <property type="match status" value="1"/>
</dbReference>
<dbReference type="Gene3D" id="3.10.100.10">
    <property type="entry name" value="Mannose-Binding Protein A, subunit A"/>
    <property type="match status" value="2"/>
</dbReference>
<accession>A0AAV4IZP4</accession>